<feature type="domain" description="CusB-like beta-barrel" evidence="7">
    <location>
        <begin position="244"/>
        <end position="319"/>
    </location>
</feature>
<feature type="chain" id="PRO_5022022775" evidence="3">
    <location>
        <begin position="20"/>
        <end position="402"/>
    </location>
</feature>
<dbReference type="InterPro" id="IPR045800">
    <property type="entry name" value="HMBD"/>
</dbReference>
<accession>A0A512AZ46</accession>
<evidence type="ECO:0000259" key="5">
    <source>
        <dbReference type="Pfam" id="PF25869"/>
    </source>
</evidence>
<dbReference type="GO" id="GO:0046914">
    <property type="term" value="F:transition metal ion binding"/>
    <property type="evidence" value="ECO:0007669"/>
    <property type="project" value="TreeGrafter"/>
</dbReference>
<dbReference type="InterPro" id="IPR051909">
    <property type="entry name" value="MFP_Cation_Efflux"/>
</dbReference>
<reference evidence="9 10" key="1">
    <citation type="submission" date="2019-07" db="EMBL/GenBank/DDBJ databases">
        <title>Whole genome shotgun sequence of Adhaeribacter aerolatus NBRC 106133.</title>
        <authorList>
            <person name="Hosoyama A."/>
            <person name="Uohara A."/>
            <person name="Ohji S."/>
            <person name="Ichikawa N."/>
        </authorList>
    </citation>
    <scope>NUCLEOTIDE SEQUENCE [LARGE SCALE GENOMIC DNA]</scope>
    <source>
        <strain evidence="9 10">NBRC 106133</strain>
    </source>
</reference>
<dbReference type="InterPro" id="IPR058791">
    <property type="entry name" value="3HB_CusB"/>
</dbReference>
<dbReference type="PANTHER" id="PTHR30097">
    <property type="entry name" value="CATION EFFLUX SYSTEM PROTEIN CUSB"/>
    <property type="match status" value="1"/>
</dbReference>
<dbReference type="InterPro" id="IPR058790">
    <property type="entry name" value="BSH_CusB"/>
</dbReference>
<dbReference type="PROSITE" id="PS51257">
    <property type="entry name" value="PROKAR_LIPOPROTEIN"/>
    <property type="match status" value="1"/>
</dbReference>
<dbReference type="GO" id="GO:0060003">
    <property type="term" value="P:copper ion export"/>
    <property type="evidence" value="ECO:0007669"/>
    <property type="project" value="TreeGrafter"/>
</dbReference>
<comment type="similarity">
    <text evidence="1">Belongs to the membrane fusion protein (MFP) (TC 8.A.1) family.</text>
</comment>
<dbReference type="InterPro" id="IPR058792">
    <property type="entry name" value="Beta-barrel_RND_2"/>
</dbReference>
<evidence type="ECO:0000259" key="8">
    <source>
        <dbReference type="Pfam" id="PF25967"/>
    </source>
</evidence>
<feature type="domain" description="CusB-like barrel-sandwich hybrid" evidence="6">
    <location>
        <begin position="115"/>
        <end position="239"/>
    </location>
</feature>
<proteinExistence type="inferred from homology"/>
<keyword evidence="2" id="KW-0813">Transport</keyword>
<organism evidence="9 10">
    <name type="scientific">Adhaeribacter aerolatus</name>
    <dbReference type="NCBI Taxonomy" id="670289"/>
    <lineage>
        <taxon>Bacteria</taxon>
        <taxon>Pseudomonadati</taxon>
        <taxon>Bacteroidota</taxon>
        <taxon>Cytophagia</taxon>
        <taxon>Cytophagales</taxon>
        <taxon>Hymenobacteraceae</taxon>
        <taxon>Adhaeribacter</taxon>
    </lineage>
</organism>
<dbReference type="Proteomes" id="UP000321532">
    <property type="component" value="Unassembled WGS sequence"/>
</dbReference>
<feature type="domain" description="CusB-like three alpha-helical bundle" evidence="5">
    <location>
        <begin position="156"/>
        <end position="206"/>
    </location>
</feature>
<keyword evidence="10" id="KW-1185">Reference proteome</keyword>
<evidence type="ECO:0000313" key="9">
    <source>
        <dbReference type="EMBL" id="GEO04992.1"/>
    </source>
</evidence>
<dbReference type="OrthoDB" id="9806939at2"/>
<evidence type="ECO:0000256" key="1">
    <source>
        <dbReference type="ARBA" id="ARBA00009477"/>
    </source>
</evidence>
<dbReference type="EMBL" id="BJYS01000019">
    <property type="protein sequence ID" value="GEO04992.1"/>
    <property type="molecule type" value="Genomic_DNA"/>
</dbReference>
<dbReference type="Pfam" id="PF25954">
    <property type="entry name" value="Beta-barrel_RND_2"/>
    <property type="match status" value="1"/>
</dbReference>
<sequence length="402" mass="44112">MKYLTKILLVFTLALTAFACQETHNHTNVETGTTYTCPMHPQIVENQPGSCPVCGMDLVPVSKPKATAKDTNNTLVLSDSQIKLGNITIQPVQTGQIAANTILTGRLVPDETQVDLISSRAAGRIEKLYVKETGVPIRKGQPLYDLYSEDLLTLEREYLLTLEQYQNFGQQETRYASFLEAARQKLRLFGLTEGQISRLSKSKRPDARITFLSPRPGIVTEIAAAEGIYVPEGGLLYRLTNLNKLWVEAELYAGEALAVKTGDKIQVSVPGIAPQIARVSFVNPEFRQNSQVVIMRAEMPNPKGNLLPGMPATITLTSASGKEIILPQEAVIREQQGAHVWLKRGKNTFQPRMVTTGEAGTNNISIQSGLSLGDTVVVTGAYLLYSEHVLKNGNDLMASHQH</sequence>
<dbReference type="SUPFAM" id="SSF111369">
    <property type="entry name" value="HlyD-like secretion proteins"/>
    <property type="match status" value="1"/>
</dbReference>
<feature type="signal peptide" evidence="3">
    <location>
        <begin position="1"/>
        <end position="19"/>
    </location>
</feature>
<evidence type="ECO:0000313" key="10">
    <source>
        <dbReference type="Proteomes" id="UP000321532"/>
    </source>
</evidence>
<dbReference type="PANTHER" id="PTHR30097:SF4">
    <property type="entry name" value="SLR6042 PROTEIN"/>
    <property type="match status" value="1"/>
</dbReference>
<name>A0A512AZ46_9BACT</name>
<dbReference type="Pfam" id="PF25919">
    <property type="entry name" value="BSH_CusB"/>
    <property type="match status" value="1"/>
</dbReference>
<evidence type="ECO:0000256" key="3">
    <source>
        <dbReference type="SAM" id="SignalP"/>
    </source>
</evidence>
<evidence type="ECO:0000259" key="6">
    <source>
        <dbReference type="Pfam" id="PF25919"/>
    </source>
</evidence>
<dbReference type="InterPro" id="IPR058627">
    <property type="entry name" value="MdtA-like_C"/>
</dbReference>
<dbReference type="InterPro" id="IPR006143">
    <property type="entry name" value="RND_pump_MFP"/>
</dbReference>
<feature type="domain" description="Heavy metal binding" evidence="4">
    <location>
        <begin position="35"/>
        <end position="61"/>
    </location>
</feature>
<dbReference type="Gene3D" id="2.40.420.20">
    <property type="match status" value="1"/>
</dbReference>
<protein>
    <submittedName>
        <fullName evidence="9">RND transporter</fullName>
    </submittedName>
</protein>
<dbReference type="GO" id="GO:0030288">
    <property type="term" value="C:outer membrane-bounded periplasmic space"/>
    <property type="evidence" value="ECO:0007669"/>
    <property type="project" value="TreeGrafter"/>
</dbReference>
<dbReference type="Pfam" id="PF19335">
    <property type="entry name" value="HMBD"/>
    <property type="match status" value="1"/>
</dbReference>
<keyword evidence="3" id="KW-0732">Signal</keyword>
<dbReference type="Pfam" id="PF25869">
    <property type="entry name" value="3HB_CusB"/>
    <property type="match status" value="1"/>
</dbReference>
<dbReference type="GO" id="GO:0015679">
    <property type="term" value="P:plasma membrane copper ion transport"/>
    <property type="evidence" value="ECO:0007669"/>
    <property type="project" value="TreeGrafter"/>
</dbReference>
<dbReference type="NCBIfam" id="TIGR01730">
    <property type="entry name" value="RND_mfp"/>
    <property type="match status" value="1"/>
</dbReference>
<dbReference type="Gene3D" id="2.40.30.170">
    <property type="match status" value="1"/>
</dbReference>
<dbReference type="GO" id="GO:0016020">
    <property type="term" value="C:membrane"/>
    <property type="evidence" value="ECO:0007669"/>
    <property type="project" value="InterPro"/>
</dbReference>
<gene>
    <name evidence="9" type="ORF">AAE02nite_26560</name>
</gene>
<evidence type="ECO:0000256" key="2">
    <source>
        <dbReference type="ARBA" id="ARBA00022448"/>
    </source>
</evidence>
<comment type="caution">
    <text evidence="9">The sequence shown here is derived from an EMBL/GenBank/DDBJ whole genome shotgun (WGS) entry which is preliminary data.</text>
</comment>
<dbReference type="RefSeq" id="WP_146898252.1">
    <property type="nucleotide sequence ID" value="NZ_BJYS01000019.1"/>
</dbReference>
<dbReference type="GO" id="GO:0022857">
    <property type="term" value="F:transmembrane transporter activity"/>
    <property type="evidence" value="ECO:0007669"/>
    <property type="project" value="InterPro"/>
</dbReference>
<evidence type="ECO:0000259" key="7">
    <source>
        <dbReference type="Pfam" id="PF25954"/>
    </source>
</evidence>
<dbReference type="AlphaFoldDB" id="A0A512AZ46"/>
<dbReference type="Pfam" id="PF25967">
    <property type="entry name" value="RND-MFP_C"/>
    <property type="match status" value="1"/>
</dbReference>
<feature type="domain" description="Multidrug resistance protein MdtA-like C-terminal permuted SH3" evidence="8">
    <location>
        <begin position="324"/>
        <end position="381"/>
    </location>
</feature>
<evidence type="ECO:0000259" key="4">
    <source>
        <dbReference type="Pfam" id="PF19335"/>
    </source>
</evidence>